<evidence type="ECO:0000313" key="3">
    <source>
        <dbReference type="Proteomes" id="UP000078224"/>
    </source>
</evidence>
<protein>
    <submittedName>
        <fullName evidence="2">Uncharacterized protein</fullName>
    </submittedName>
</protein>
<feature type="transmembrane region" description="Helical" evidence="1">
    <location>
        <begin position="43"/>
        <end position="67"/>
    </location>
</feature>
<keyword evidence="1" id="KW-0472">Membrane</keyword>
<dbReference type="EMBL" id="LXEW01000015">
    <property type="protein sequence ID" value="OAT53575.1"/>
    <property type="molecule type" value="Genomic_DNA"/>
</dbReference>
<organism evidence="2 3">
    <name type="scientific">Providencia heimbachae ATCC 35613</name>
    <dbReference type="NCBI Taxonomy" id="1354272"/>
    <lineage>
        <taxon>Bacteria</taxon>
        <taxon>Pseudomonadati</taxon>
        <taxon>Pseudomonadota</taxon>
        <taxon>Gammaproteobacteria</taxon>
        <taxon>Enterobacterales</taxon>
        <taxon>Morganellaceae</taxon>
        <taxon>Providencia</taxon>
    </lineage>
</organism>
<dbReference type="RefSeq" id="WP_068442509.1">
    <property type="nucleotide sequence ID" value="NZ_LXEW01000015.1"/>
</dbReference>
<gene>
    <name evidence="2" type="ORF">M998_0824</name>
</gene>
<feature type="transmembrane region" description="Helical" evidence="1">
    <location>
        <begin position="12"/>
        <end position="31"/>
    </location>
</feature>
<accession>A0A1B7K0D9</accession>
<reference evidence="2 3" key="1">
    <citation type="submission" date="2016-04" db="EMBL/GenBank/DDBJ databases">
        <title>ATOL: Assembling a taxonomically balanced genome-scale reconstruction of the evolutionary history of the Enterobacteriaceae.</title>
        <authorList>
            <person name="Plunkett G.III."/>
            <person name="Neeno-Eckwall E.C."/>
            <person name="Glasner J.D."/>
            <person name="Perna N.T."/>
        </authorList>
    </citation>
    <scope>NUCLEOTIDE SEQUENCE [LARGE SCALE GENOMIC DNA]</scope>
    <source>
        <strain evidence="2 3">ATCC 35613</strain>
    </source>
</reference>
<keyword evidence="3" id="KW-1185">Reference proteome</keyword>
<evidence type="ECO:0000313" key="2">
    <source>
        <dbReference type="EMBL" id="OAT53575.1"/>
    </source>
</evidence>
<sequence>MQKNYKDTVMWLLFFIGAMVFVYLSVSNIFFNNGKDHWLVGKYFSVILVQVGITICYGIYSLSCVAFSFESREKAARKSSPYYAHNIIAKIQGFMLVALLILMFVL</sequence>
<comment type="caution">
    <text evidence="2">The sequence shown here is derived from an EMBL/GenBank/DDBJ whole genome shotgun (WGS) entry which is preliminary data.</text>
</comment>
<feature type="transmembrane region" description="Helical" evidence="1">
    <location>
        <begin position="87"/>
        <end position="105"/>
    </location>
</feature>
<dbReference type="Proteomes" id="UP000078224">
    <property type="component" value="Unassembled WGS sequence"/>
</dbReference>
<dbReference type="PATRIC" id="fig|1354272.4.peg.849"/>
<evidence type="ECO:0000256" key="1">
    <source>
        <dbReference type="SAM" id="Phobius"/>
    </source>
</evidence>
<keyword evidence="1" id="KW-0812">Transmembrane</keyword>
<dbReference type="AlphaFoldDB" id="A0A1B7K0D9"/>
<keyword evidence="1" id="KW-1133">Transmembrane helix</keyword>
<name>A0A1B7K0D9_9GAMM</name>
<proteinExistence type="predicted"/>